<evidence type="ECO:0000256" key="1">
    <source>
        <dbReference type="ARBA" id="ARBA00000085"/>
    </source>
</evidence>
<dbReference type="InterPro" id="IPR035965">
    <property type="entry name" value="PAS-like_dom_sf"/>
</dbReference>
<dbReference type="Gene3D" id="1.10.287.130">
    <property type="match status" value="1"/>
</dbReference>
<dbReference type="CDD" id="cd00130">
    <property type="entry name" value="PAS"/>
    <property type="match status" value="1"/>
</dbReference>
<dbReference type="GO" id="GO:0016301">
    <property type="term" value="F:kinase activity"/>
    <property type="evidence" value="ECO:0007669"/>
    <property type="project" value="UniProtKB-KW"/>
</dbReference>
<dbReference type="SUPFAM" id="SSF47384">
    <property type="entry name" value="Homodimeric domain of signal transducing histidine kinase"/>
    <property type="match status" value="1"/>
</dbReference>
<feature type="domain" description="PAS" evidence="10">
    <location>
        <begin position="39"/>
        <end position="94"/>
    </location>
</feature>
<dbReference type="SMART" id="SM00091">
    <property type="entry name" value="PAS"/>
    <property type="match status" value="1"/>
</dbReference>
<keyword evidence="3" id="KW-0597">Phosphoprotein</keyword>
<dbReference type="Gene3D" id="3.30.565.10">
    <property type="entry name" value="Histidine kinase-like ATPase, C-terminal domain"/>
    <property type="match status" value="1"/>
</dbReference>
<dbReference type="InterPro" id="IPR036890">
    <property type="entry name" value="HATPase_C_sf"/>
</dbReference>
<dbReference type="SMART" id="SM00388">
    <property type="entry name" value="HisKA"/>
    <property type="match status" value="1"/>
</dbReference>
<dbReference type="InterPro" id="IPR004358">
    <property type="entry name" value="Sig_transdc_His_kin-like_C"/>
</dbReference>
<dbReference type="CDD" id="cd00082">
    <property type="entry name" value="HisKA"/>
    <property type="match status" value="1"/>
</dbReference>
<dbReference type="Pfam" id="PF00512">
    <property type="entry name" value="HisKA"/>
    <property type="match status" value="1"/>
</dbReference>
<dbReference type="InterPro" id="IPR003594">
    <property type="entry name" value="HATPase_dom"/>
</dbReference>
<feature type="domain" description="Histidine kinase" evidence="9">
    <location>
        <begin position="154"/>
        <end position="365"/>
    </location>
</feature>
<dbReference type="Pfam" id="PF13188">
    <property type="entry name" value="PAS_8"/>
    <property type="match status" value="1"/>
</dbReference>
<evidence type="ECO:0000259" key="9">
    <source>
        <dbReference type="PROSITE" id="PS50109"/>
    </source>
</evidence>
<dbReference type="RefSeq" id="WP_099036373.1">
    <property type="nucleotide sequence ID" value="NZ_BMGJ01000013.1"/>
</dbReference>
<evidence type="ECO:0000256" key="3">
    <source>
        <dbReference type="ARBA" id="ARBA00022553"/>
    </source>
</evidence>
<dbReference type="InterPro" id="IPR036097">
    <property type="entry name" value="HisK_dim/P_sf"/>
</dbReference>
<keyword evidence="7" id="KW-0472">Membrane</keyword>
<dbReference type="SUPFAM" id="SSF55874">
    <property type="entry name" value="ATPase domain of HSP90 chaperone/DNA topoisomerase II/histidine kinase"/>
    <property type="match status" value="1"/>
</dbReference>
<dbReference type="InterPro" id="IPR003661">
    <property type="entry name" value="HisK_dim/P_dom"/>
</dbReference>
<dbReference type="InterPro" id="IPR005467">
    <property type="entry name" value="His_kinase_dom"/>
</dbReference>
<evidence type="ECO:0000256" key="8">
    <source>
        <dbReference type="SAM" id="MobiDB-lite"/>
    </source>
</evidence>
<dbReference type="PROSITE" id="PS50109">
    <property type="entry name" value="HIS_KIN"/>
    <property type="match status" value="1"/>
</dbReference>
<evidence type="ECO:0000256" key="6">
    <source>
        <dbReference type="ARBA" id="ARBA00023012"/>
    </source>
</evidence>
<evidence type="ECO:0000256" key="7">
    <source>
        <dbReference type="ARBA" id="ARBA00023136"/>
    </source>
</evidence>
<dbReference type="PRINTS" id="PR00344">
    <property type="entry name" value="BCTRLSENSOR"/>
</dbReference>
<feature type="compositionally biased region" description="Polar residues" evidence="8">
    <location>
        <begin position="1"/>
        <end position="30"/>
    </location>
</feature>
<dbReference type="Gene3D" id="3.30.450.20">
    <property type="entry name" value="PAS domain"/>
    <property type="match status" value="1"/>
</dbReference>
<dbReference type="SMART" id="SM00387">
    <property type="entry name" value="HATPase_c"/>
    <property type="match status" value="1"/>
</dbReference>
<accession>A0ABQ1RLU6</accession>
<evidence type="ECO:0000256" key="5">
    <source>
        <dbReference type="ARBA" id="ARBA00022777"/>
    </source>
</evidence>
<gene>
    <name evidence="11" type="ORF">GCM10011357_29530</name>
</gene>
<evidence type="ECO:0000313" key="12">
    <source>
        <dbReference type="Proteomes" id="UP000614272"/>
    </source>
</evidence>
<keyword evidence="12" id="KW-1185">Reference proteome</keyword>
<dbReference type="SUPFAM" id="SSF55785">
    <property type="entry name" value="PYP-like sensor domain (PAS domain)"/>
    <property type="match status" value="1"/>
</dbReference>
<keyword evidence="6" id="KW-0902">Two-component regulatory system</keyword>
<protein>
    <recommendedName>
        <fullName evidence="2">histidine kinase</fullName>
        <ecNumber evidence="2">2.7.13.3</ecNumber>
    </recommendedName>
</protein>
<dbReference type="EC" id="2.7.13.3" evidence="2"/>
<keyword evidence="5 11" id="KW-0418">Kinase</keyword>
<comment type="catalytic activity">
    <reaction evidence="1">
        <text>ATP + protein L-histidine = ADP + protein N-phospho-L-histidine.</text>
        <dbReference type="EC" id="2.7.13.3"/>
    </reaction>
</comment>
<dbReference type="EMBL" id="BMGJ01000013">
    <property type="protein sequence ID" value="GGD72589.1"/>
    <property type="molecule type" value="Genomic_DNA"/>
</dbReference>
<dbReference type="Pfam" id="PF02518">
    <property type="entry name" value="HATPase_c"/>
    <property type="match status" value="1"/>
</dbReference>
<organism evidence="11 12">
    <name type="scientific">Lacimicrobium alkaliphilum</name>
    <dbReference type="NCBI Taxonomy" id="1526571"/>
    <lineage>
        <taxon>Bacteria</taxon>
        <taxon>Pseudomonadati</taxon>
        <taxon>Pseudomonadota</taxon>
        <taxon>Gammaproteobacteria</taxon>
        <taxon>Alteromonadales</taxon>
        <taxon>Alteromonadaceae</taxon>
        <taxon>Lacimicrobium</taxon>
    </lineage>
</organism>
<evidence type="ECO:0000256" key="2">
    <source>
        <dbReference type="ARBA" id="ARBA00012438"/>
    </source>
</evidence>
<dbReference type="Proteomes" id="UP000614272">
    <property type="component" value="Unassembled WGS sequence"/>
</dbReference>
<proteinExistence type="predicted"/>
<comment type="caution">
    <text evidence="11">The sequence shown here is derived from an EMBL/GenBank/DDBJ whole genome shotgun (WGS) entry which is preliminary data.</text>
</comment>
<sequence>MTTESQFSDSVKTATTSESLSSYEQSQASPQEVLRLRQQSSRLEHLLEVMPAGVIVIDGRGIVRQANQVAVELLGEPLEEQSWRTIIARAFKPQADDGHEVSLQDGRKVQFSISPLELEPGQLIVITDLTHTRRLQQQISHMRNLSSLGRMVASLAHQIRTPLSSAMLYGANLQNPTLNPDSRNQFADKLMARLKDLEQQVNDMLLFAKSGEQQVVAELSLQSLMLEVEAGSEAMLVQRQASLTLDLPEPDILVMGNKTALASALQNLIHNSLQANPLGCQIEIAASRDARNPEQVRLSVSDNGPGIPEGKCQSIFDPFYTSKSQGTGLGLAVVKSVAQSHQGSVRATNNPRGGARVEMLLPIYREEQNYSLLSAGGGNL</sequence>
<feature type="region of interest" description="Disordered" evidence="8">
    <location>
        <begin position="1"/>
        <end position="32"/>
    </location>
</feature>
<dbReference type="CDD" id="cd00075">
    <property type="entry name" value="HATPase"/>
    <property type="match status" value="1"/>
</dbReference>
<dbReference type="InterPro" id="IPR000014">
    <property type="entry name" value="PAS"/>
</dbReference>
<evidence type="ECO:0000256" key="4">
    <source>
        <dbReference type="ARBA" id="ARBA00022679"/>
    </source>
</evidence>
<reference evidence="12" key="1">
    <citation type="journal article" date="2019" name="Int. J. Syst. Evol. Microbiol.">
        <title>The Global Catalogue of Microorganisms (GCM) 10K type strain sequencing project: providing services to taxonomists for standard genome sequencing and annotation.</title>
        <authorList>
            <consortium name="The Broad Institute Genomics Platform"/>
            <consortium name="The Broad Institute Genome Sequencing Center for Infectious Disease"/>
            <person name="Wu L."/>
            <person name="Ma J."/>
        </authorList>
    </citation>
    <scope>NUCLEOTIDE SEQUENCE [LARGE SCALE GENOMIC DNA]</scope>
    <source>
        <strain evidence="12">CGMCC 1.12923</strain>
    </source>
</reference>
<dbReference type="PANTHER" id="PTHR45453:SF1">
    <property type="entry name" value="PHOSPHATE REGULON SENSOR PROTEIN PHOR"/>
    <property type="match status" value="1"/>
</dbReference>
<dbReference type="InterPro" id="IPR050351">
    <property type="entry name" value="BphY/WalK/GraS-like"/>
</dbReference>
<dbReference type="PANTHER" id="PTHR45453">
    <property type="entry name" value="PHOSPHATE REGULON SENSOR PROTEIN PHOR"/>
    <property type="match status" value="1"/>
</dbReference>
<dbReference type="PROSITE" id="PS50112">
    <property type="entry name" value="PAS"/>
    <property type="match status" value="1"/>
</dbReference>
<evidence type="ECO:0000259" key="10">
    <source>
        <dbReference type="PROSITE" id="PS50112"/>
    </source>
</evidence>
<keyword evidence="4" id="KW-0808">Transferase</keyword>
<name>A0ABQ1RLU6_9ALTE</name>
<evidence type="ECO:0000313" key="11">
    <source>
        <dbReference type="EMBL" id="GGD72589.1"/>
    </source>
</evidence>